<dbReference type="PROSITE" id="PS51253">
    <property type="entry name" value="HTH_CENPB"/>
    <property type="match status" value="1"/>
</dbReference>
<dbReference type="SUPFAM" id="SSF46689">
    <property type="entry name" value="Homeodomain-like"/>
    <property type="match status" value="1"/>
</dbReference>
<evidence type="ECO:0000259" key="3">
    <source>
        <dbReference type="PROSITE" id="PS51253"/>
    </source>
</evidence>
<protein>
    <recommendedName>
        <fullName evidence="3">HTH CENPB-type domain-containing protein</fullName>
    </recommendedName>
</protein>
<proteinExistence type="predicted"/>
<accession>A0A9J6D7J8</accession>
<sequence length="144" mass="16048">MRSGSDIGKNSATCSWLLTARDGLSADLESGKFPDIEKAVLEYVKDMRKDGYAVSLDMIRTQACTVFWRLGIATKDFRASSGWTTHFMRRNGLSLAFSTHLTERKMTLCGTVKRLPVPTRNRAATTLMPVMLRSLNEGGQRGKK</sequence>
<name>A0A9J6D7J8_RHIMP</name>
<dbReference type="GO" id="GO:0005634">
    <property type="term" value="C:nucleus"/>
    <property type="evidence" value="ECO:0007669"/>
    <property type="project" value="UniProtKB-SubCell"/>
</dbReference>
<reference evidence="4" key="2">
    <citation type="submission" date="2021-09" db="EMBL/GenBank/DDBJ databases">
        <authorList>
            <person name="Jia N."/>
            <person name="Wang J."/>
            <person name="Shi W."/>
            <person name="Du L."/>
            <person name="Sun Y."/>
            <person name="Zhan W."/>
            <person name="Jiang J."/>
            <person name="Wang Q."/>
            <person name="Zhang B."/>
            <person name="Ji P."/>
            <person name="Sakyi L.B."/>
            <person name="Cui X."/>
            <person name="Yuan T."/>
            <person name="Jiang B."/>
            <person name="Yang W."/>
            <person name="Lam T.T.-Y."/>
            <person name="Chang Q."/>
            <person name="Ding S."/>
            <person name="Wang X."/>
            <person name="Zhu J."/>
            <person name="Ruan X."/>
            <person name="Zhao L."/>
            <person name="Wei J."/>
            <person name="Que T."/>
            <person name="Du C."/>
            <person name="Cheng J."/>
            <person name="Dai P."/>
            <person name="Han X."/>
            <person name="Huang E."/>
            <person name="Gao Y."/>
            <person name="Liu J."/>
            <person name="Shao H."/>
            <person name="Ye R."/>
            <person name="Li L."/>
            <person name="Wei W."/>
            <person name="Wang X."/>
            <person name="Wang C."/>
            <person name="Huo Q."/>
            <person name="Li W."/>
            <person name="Guo W."/>
            <person name="Chen H."/>
            <person name="Chen S."/>
            <person name="Zhou L."/>
            <person name="Zhou L."/>
            <person name="Ni X."/>
            <person name="Tian J."/>
            <person name="Zhou Y."/>
            <person name="Sheng Y."/>
            <person name="Liu T."/>
            <person name="Pan Y."/>
            <person name="Xia L."/>
            <person name="Li J."/>
            <person name="Zhao F."/>
            <person name="Cao W."/>
        </authorList>
    </citation>
    <scope>NUCLEOTIDE SEQUENCE</scope>
    <source>
        <strain evidence="4">Rmic-2018</strain>
        <tissue evidence="4">Larvae</tissue>
    </source>
</reference>
<feature type="domain" description="HTH CENPB-type" evidence="3">
    <location>
        <begin position="24"/>
        <end position="97"/>
    </location>
</feature>
<dbReference type="GO" id="GO:0003677">
    <property type="term" value="F:DNA binding"/>
    <property type="evidence" value="ECO:0007669"/>
    <property type="project" value="UniProtKB-KW"/>
</dbReference>
<dbReference type="Proteomes" id="UP000821866">
    <property type="component" value="Chromosome 9"/>
</dbReference>
<reference evidence="4" key="1">
    <citation type="journal article" date="2020" name="Cell">
        <title>Large-Scale Comparative Analyses of Tick Genomes Elucidate Their Genetic Diversity and Vector Capacities.</title>
        <authorList>
            <consortium name="Tick Genome and Microbiome Consortium (TIGMIC)"/>
            <person name="Jia N."/>
            <person name="Wang J."/>
            <person name="Shi W."/>
            <person name="Du L."/>
            <person name="Sun Y."/>
            <person name="Zhan W."/>
            <person name="Jiang J.F."/>
            <person name="Wang Q."/>
            <person name="Zhang B."/>
            <person name="Ji P."/>
            <person name="Bell-Sakyi L."/>
            <person name="Cui X.M."/>
            <person name="Yuan T.T."/>
            <person name="Jiang B.G."/>
            <person name="Yang W.F."/>
            <person name="Lam T.T."/>
            <person name="Chang Q.C."/>
            <person name="Ding S.J."/>
            <person name="Wang X.J."/>
            <person name="Zhu J.G."/>
            <person name="Ruan X.D."/>
            <person name="Zhao L."/>
            <person name="Wei J.T."/>
            <person name="Ye R.Z."/>
            <person name="Que T.C."/>
            <person name="Du C.H."/>
            <person name="Zhou Y.H."/>
            <person name="Cheng J.X."/>
            <person name="Dai P.F."/>
            <person name="Guo W.B."/>
            <person name="Han X.H."/>
            <person name="Huang E.J."/>
            <person name="Li L.F."/>
            <person name="Wei W."/>
            <person name="Gao Y.C."/>
            <person name="Liu J.Z."/>
            <person name="Shao H.Z."/>
            <person name="Wang X."/>
            <person name="Wang C.C."/>
            <person name="Yang T.C."/>
            <person name="Huo Q.B."/>
            <person name="Li W."/>
            <person name="Chen H.Y."/>
            <person name="Chen S.E."/>
            <person name="Zhou L.G."/>
            <person name="Ni X.B."/>
            <person name="Tian J.H."/>
            <person name="Sheng Y."/>
            <person name="Liu T."/>
            <person name="Pan Y.S."/>
            <person name="Xia L.Y."/>
            <person name="Li J."/>
            <person name="Zhao F."/>
            <person name="Cao W.C."/>
        </authorList>
    </citation>
    <scope>NUCLEOTIDE SEQUENCE</scope>
    <source>
        <strain evidence="4">Rmic-2018</strain>
    </source>
</reference>
<comment type="subcellular location">
    <subcellularLocation>
        <location evidence="1">Nucleus</location>
    </subcellularLocation>
</comment>
<comment type="caution">
    <text evidence="4">The sequence shown here is derived from an EMBL/GenBank/DDBJ whole genome shotgun (WGS) entry which is preliminary data.</text>
</comment>
<gene>
    <name evidence="4" type="ORF">HPB51_024376</name>
</gene>
<dbReference type="InterPro" id="IPR006600">
    <property type="entry name" value="HTH_CenpB_DNA-bd_dom"/>
</dbReference>
<dbReference type="EMBL" id="JABSTU010000011">
    <property type="protein sequence ID" value="KAH8010026.1"/>
    <property type="molecule type" value="Genomic_DNA"/>
</dbReference>
<dbReference type="Pfam" id="PF03221">
    <property type="entry name" value="HTH_Tnp_Tc5"/>
    <property type="match status" value="1"/>
</dbReference>
<keyword evidence="2" id="KW-0238">DNA-binding</keyword>
<dbReference type="SMART" id="SM00674">
    <property type="entry name" value="CENPB"/>
    <property type="match status" value="1"/>
</dbReference>
<organism evidence="4 5">
    <name type="scientific">Rhipicephalus microplus</name>
    <name type="common">Cattle tick</name>
    <name type="synonym">Boophilus microplus</name>
    <dbReference type="NCBI Taxonomy" id="6941"/>
    <lineage>
        <taxon>Eukaryota</taxon>
        <taxon>Metazoa</taxon>
        <taxon>Ecdysozoa</taxon>
        <taxon>Arthropoda</taxon>
        <taxon>Chelicerata</taxon>
        <taxon>Arachnida</taxon>
        <taxon>Acari</taxon>
        <taxon>Parasitiformes</taxon>
        <taxon>Ixodida</taxon>
        <taxon>Ixodoidea</taxon>
        <taxon>Ixodidae</taxon>
        <taxon>Rhipicephalinae</taxon>
        <taxon>Rhipicephalus</taxon>
        <taxon>Boophilus</taxon>
    </lineage>
</organism>
<evidence type="ECO:0000256" key="2">
    <source>
        <dbReference type="ARBA" id="ARBA00023125"/>
    </source>
</evidence>
<dbReference type="Gene3D" id="1.10.10.60">
    <property type="entry name" value="Homeodomain-like"/>
    <property type="match status" value="1"/>
</dbReference>
<dbReference type="InterPro" id="IPR009057">
    <property type="entry name" value="Homeodomain-like_sf"/>
</dbReference>
<evidence type="ECO:0000256" key="1">
    <source>
        <dbReference type="ARBA" id="ARBA00004123"/>
    </source>
</evidence>
<evidence type="ECO:0000313" key="5">
    <source>
        <dbReference type="Proteomes" id="UP000821866"/>
    </source>
</evidence>
<dbReference type="AlphaFoldDB" id="A0A9J6D7J8"/>
<keyword evidence="5" id="KW-1185">Reference proteome</keyword>
<evidence type="ECO:0000313" key="4">
    <source>
        <dbReference type="EMBL" id="KAH8010026.1"/>
    </source>
</evidence>